<dbReference type="Proteomes" id="UP001215598">
    <property type="component" value="Unassembled WGS sequence"/>
</dbReference>
<feature type="transmembrane region" description="Helical" evidence="2">
    <location>
        <begin position="296"/>
        <end position="319"/>
    </location>
</feature>
<dbReference type="AlphaFoldDB" id="A0AAD7IY88"/>
<keyword evidence="2" id="KW-0472">Membrane</keyword>
<evidence type="ECO:0000313" key="4">
    <source>
        <dbReference type="Proteomes" id="UP001215598"/>
    </source>
</evidence>
<protein>
    <submittedName>
        <fullName evidence="3">Uncharacterized protein</fullName>
    </submittedName>
</protein>
<evidence type="ECO:0000256" key="1">
    <source>
        <dbReference type="SAM" id="MobiDB-lite"/>
    </source>
</evidence>
<feature type="region of interest" description="Disordered" evidence="1">
    <location>
        <begin position="209"/>
        <end position="228"/>
    </location>
</feature>
<evidence type="ECO:0000313" key="3">
    <source>
        <dbReference type="EMBL" id="KAJ7752958.1"/>
    </source>
</evidence>
<evidence type="ECO:0000256" key="2">
    <source>
        <dbReference type="SAM" id="Phobius"/>
    </source>
</evidence>
<feature type="compositionally biased region" description="Acidic residues" evidence="1">
    <location>
        <begin position="1"/>
        <end position="16"/>
    </location>
</feature>
<feature type="compositionally biased region" description="Basic residues" evidence="1">
    <location>
        <begin position="49"/>
        <end position="64"/>
    </location>
</feature>
<keyword evidence="2" id="KW-1133">Transmembrane helix</keyword>
<reference evidence="3" key="1">
    <citation type="submission" date="2023-03" db="EMBL/GenBank/DDBJ databases">
        <title>Massive genome expansion in bonnet fungi (Mycena s.s.) driven by repeated elements and novel gene families across ecological guilds.</title>
        <authorList>
            <consortium name="Lawrence Berkeley National Laboratory"/>
            <person name="Harder C.B."/>
            <person name="Miyauchi S."/>
            <person name="Viragh M."/>
            <person name="Kuo A."/>
            <person name="Thoen E."/>
            <person name="Andreopoulos B."/>
            <person name="Lu D."/>
            <person name="Skrede I."/>
            <person name="Drula E."/>
            <person name="Henrissat B."/>
            <person name="Morin E."/>
            <person name="Kohler A."/>
            <person name="Barry K."/>
            <person name="LaButti K."/>
            <person name="Morin E."/>
            <person name="Salamov A."/>
            <person name="Lipzen A."/>
            <person name="Mereny Z."/>
            <person name="Hegedus B."/>
            <person name="Baldrian P."/>
            <person name="Stursova M."/>
            <person name="Weitz H."/>
            <person name="Taylor A."/>
            <person name="Grigoriev I.V."/>
            <person name="Nagy L.G."/>
            <person name="Martin F."/>
            <person name="Kauserud H."/>
        </authorList>
    </citation>
    <scope>NUCLEOTIDE SEQUENCE</scope>
    <source>
        <strain evidence="3">CBHHK182m</strain>
    </source>
</reference>
<accession>A0AAD7IY88</accession>
<comment type="caution">
    <text evidence="3">The sequence shown here is derived from an EMBL/GenBank/DDBJ whole genome shotgun (WGS) entry which is preliminary data.</text>
</comment>
<keyword evidence="4" id="KW-1185">Reference proteome</keyword>
<keyword evidence="2" id="KW-0812">Transmembrane</keyword>
<feature type="compositionally biased region" description="Polar residues" evidence="1">
    <location>
        <begin position="21"/>
        <end position="45"/>
    </location>
</feature>
<organism evidence="3 4">
    <name type="scientific">Mycena metata</name>
    <dbReference type="NCBI Taxonomy" id="1033252"/>
    <lineage>
        <taxon>Eukaryota</taxon>
        <taxon>Fungi</taxon>
        <taxon>Dikarya</taxon>
        <taxon>Basidiomycota</taxon>
        <taxon>Agaricomycotina</taxon>
        <taxon>Agaricomycetes</taxon>
        <taxon>Agaricomycetidae</taxon>
        <taxon>Agaricales</taxon>
        <taxon>Marasmiineae</taxon>
        <taxon>Mycenaceae</taxon>
        <taxon>Mycena</taxon>
    </lineage>
</organism>
<proteinExistence type="predicted"/>
<sequence>MSDADPIEVSDGEPDVAGDLSDTNLDGQLQAIMNQPHLQKWSVMSPSLMKKKQKEAERKAKKAEKKRERLDADDDEPKSKRAKKQTTGENDDSALPPAELTGYIHVLKAVPTLPSRSRAKTKPEDLYVKRGPFKFMSNCSFAAFSNAIAQALPCPPAHIALGKTEWKPQTPANRAPLPPGGADGFDVLQKQIRKTKDMIVILTMPGPQKPAEDAPFWETKDDNDSTAGPLKKQEFDFASLETSSSEQSVEEQKVSFDKAVTPHVEALKEQWPENDAGQRIYTDEKGFQWDLTPIRLNIWVCIWCVTYILFVTSLICIIIQARGTATVGKAPLSTQFDIKYRIKQQPAVANPFPAQAIPAAPPAVSAAADKLLEMMMQQQQMQQQQLHPPYYPPHSCPIGTVVSYQAQSPYVSLDEFCTYYSIAQHLQGLEKLGYEPGDKGMVALEREDWYGVAGFGKLTWDKILVKHRQFLKDAQAGLWL</sequence>
<name>A0AAD7IY88_9AGAR</name>
<gene>
    <name evidence="3" type="ORF">B0H16DRAFT_1723421</name>
</gene>
<feature type="region of interest" description="Disordered" evidence="1">
    <location>
        <begin position="1"/>
        <end position="98"/>
    </location>
</feature>
<dbReference type="EMBL" id="JARKIB010000057">
    <property type="protein sequence ID" value="KAJ7752958.1"/>
    <property type="molecule type" value="Genomic_DNA"/>
</dbReference>